<dbReference type="EMBL" id="BAABIM010000001">
    <property type="protein sequence ID" value="GAA4677127.1"/>
    <property type="molecule type" value="Genomic_DNA"/>
</dbReference>
<evidence type="ECO:0000313" key="3">
    <source>
        <dbReference type="Proteomes" id="UP001500621"/>
    </source>
</evidence>
<keyword evidence="3" id="KW-1185">Reference proteome</keyword>
<keyword evidence="1" id="KW-0175">Coiled coil</keyword>
<evidence type="ECO:0000313" key="2">
    <source>
        <dbReference type="EMBL" id="GAA4677127.1"/>
    </source>
</evidence>
<gene>
    <name evidence="2" type="ORF">GCM10023226_12970</name>
</gene>
<organism evidence="2 3">
    <name type="scientific">Nocardioides nanhaiensis</name>
    <dbReference type="NCBI Taxonomy" id="1476871"/>
    <lineage>
        <taxon>Bacteria</taxon>
        <taxon>Bacillati</taxon>
        <taxon>Actinomycetota</taxon>
        <taxon>Actinomycetes</taxon>
        <taxon>Propionibacteriales</taxon>
        <taxon>Nocardioidaceae</taxon>
        <taxon>Nocardioides</taxon>
    </lineage>
</organism>
<dbReference type="Proteomes" id="UP001500621">
    <property type="component" value="Unassembled WGS sequence"/>
</dbReference>
<feature type="coiled-coil region" evidence="1">
    <location>
        <begin position="13"/>
        <end position="112"/>
    </location>
</feature>
<accession>A0ABP8W049</accession>
<feature type="coiled-coil region" evidence="1">
    <location>
        <begin position="145"/>
        <end position="172"/>
    </location>
</feature>
<dbReference type="RefSeq" id="WP_345263831.1">
    <property type="nucleotide sequence ID" value="NZ_BAABIM010000001.1"/>
</dbReference>
<name>A0ABP8W049_9ACTN</name>
<proteinExistence type="predicted"/>
<protein>
    <submittedName>
        <fullName evidence="2">Uncharacterized protein</fullName>
    </submittedName>
</protein>
<comment type="caution">
    <text evidence="2">The sequence shown here is derived from an EMBL/GenBank/DDBJ whole genome shotgun (WGS) entry which is preliminary data.</text>
</comment>
<sequence length="313" mass="34258">MSTGVGIEELRAAERASERQRALEHRLRAAEAHGRTCASAVREAEAALGAEQADVEKLESLSMGRVIAALAGRRKSDLARERAEAQAAELVVAEARERLRVAEGQVDEVRAELAGLGDVAEQERAARELRERALRAVPGEAGERLTQVARASGELEARLREYEEALEAARVAHGALAAAADRLGRASDWAGWDTFGGGGLLTDALKYQRIDEATARLRDADRALVHLARELSDVEVGPVQRLEVPELTRAMDVWFDNIVSDWGVRSRVRDALARVQGLLGQVNRLGDDLARSRNGVTEQLARAEEERLRLLEF</sequence>
<evidence type="ECO:0000256" key="1">
    <source>
        <dbReference type="SAM" id="Coils"/>
    </source>
</evidence>
<reference evidence="3" key="1">
    <citation type="journal article" date="2019" name="Int. J. Syst. Evol. Microbiol.">
        <title>The Global Catalogue of Microorganisms (GCM) 10K type strain sequencing project: providing services to taxonomists for standard genome sequencing and annotation.</title>
        <authorList>
            <consortium name="The Broad Institute Genomics Platform"/>
            <consortium name="The Broad Institute Genome Sequencing Center for Infectious Disease"/>
            <person name="Wu L."/>
            <person name="Ma J."/>
        </authorList>
    </citation>
    <scope>NUCLEOTIDE SEQUENCE [LARGE SCALE GENOMIC DNA]</scope>
    <source>
        <strain evidence="3">JCM 18127</strain>
    </source>
</reference>